<protein>
    <recommendedName>
        <fullName evidence="3">L-2-amino-thiazoline-4-carboxylic acid hydrolase</fullName>
    </recommendedName>
</protein>
<keyword evidence="2" id="KW-1185">Reference proteome</keyword>
<dbReference type="InterPro" id="IPR026002">
    <property type="entry name" value="ATC_hydrolase-like"/>
</dbReference>
<proteinExistence type="predicted"/>
<keyword evidence="1" id="KW-0614">Plasmid</keyword>
<name>A0A317FW11_BUTFI</name>
<dbReference type="Proteomes" id="UP000245488">
    <property type="component" value="Plasmid pINBov266"/>
</dbReference>
<gene>
    <name evidence="1" type="ORF">CPT75_00440</name>
</gene>
<evidence type="ECO:0000313" key="2">
    <source>
        <dbReference type="Proteomes" id="UP000245488"/>
    </source>
</evidence>
<geneLocation type="plasmid" evidence="2">
    <name>pinbov266</name>
</geneLocation>
<comment type="caution">
    <text evidence="1">The sequence shown here is derived from an EMBL/GenBank/DDBJ whole genome shotgun (WGS) entry which is preliminary data.</text>
</comment>
<reference evidence="1 2" key="1">
    <citation type="submission" date="2017-09" db="EMBL/GenBank/DDBJ databases">
        <title>High-quality draft genome sequence of Butyrivibrio fibrisolvens INBov1, isolated from cow rumen.</title>
        <authorList>
            <person name="Rodriguez Hernaez J."/>
            <person name="Rivarola M."/>
            <person name="Paniego N."/>
            <person name="Cravero S."/>
            <person name="Ceron Cucchi M."/>
            <person name="Martinez M.C."/>
        </authorList>
    </citation>
    <scope>NUCLEOTIDE SEQUENCE [LARGE SCALE GENOMIC DNA]</scope>
    <source>
        <strain evidence="1 2">INBov1</strain>
        <plasmid evidence="2">pinbov266</plasmid>
    </source>
</reference>
<organism evidence="1 2">
    <name type="scientific">Butyrivibrio fibrisolvens</name>
    <dbReference type="NCBI Taxonomy" id="831"/>
    <lineage>
        <taxon>Bacteria</taxon>
        <taxon>Bacillati</taxon>
        <taxon>Bacillota</taxon>
        <taxon>Clostridia</taxon>
        <taxon>Lachnospirales</taxon>
        <taxon>Lachnospiraceae</taxon>
        <taxon>Butyrivibrio</taxon>
    </lineage>
</organism>
<evidence type="ECO:0000313" key="1">
    <source>
        <dbReference type="EMBL" id="PWT25884.1"/>
    </source>
</evidence>
<sequence>MKDMSNTLKKSFVFKRFYLELVEKYGTVRAKDIWNYAENEFLGLRIAEPSADKASVSYVFPAVALYRSVEHFYPGEALSVTRDFGTKMGLRLQRVFRKVTALPGIPSVMWKKMDCIAAKMSDGYEIKNLVVTKEKCFMDVVSCPLYDKALELGTPEAVQMICCMDKEYMNGFRGVNYKRTKSVAEGDDCCDYRLTKSL</sequence>
<dbReference type="EMBL" id="NXNG01000002">
    <property type="protein sequence ID" value="PWT25884.1"/>
    <property type="molecule type" value="Genomic_DNA"/>
</dbReference>
<dbReference type="AlphaFoldDB" id="A0A317FW11"/>
<accession>A0A317FW11</accession>
<dbReference type="Pfam" id="PF14196">
    <property type="entry name" value="ATC_hydrolase"/>
    <property type="match status" value="1"/>
</dbReference>
<evidence type="ECO:0008006" key="3">
    <source>
        <dbReference type="Google" id="ProtNLM"/>
    </source>
</evidence>